<organism evidence="3 4">
    <name type="scientific">Granulosicoccus antarcticus IMCC3135</name>
    <dbReference type="NCBI Taxonomy" id="1192854"/>
    <lineage>
        <taxon>Bacteria</taxon>
        <taxon>Pseudomonadati</taxon>
        <taxon>Pseudomonadota</taxon>
        <taxon>Gammaproteobacteria</taxon>
        <taxon>Chromatiales</taxon>
        <taxon>Granulosicoccaceae</taxon>
        <taxon>Granulosicoccus</taxon>
    </lineage>
</organism>
<evidence type="ECO:0000259" key="2">
    <source>
        <dbReference type="PROSITE" id="PS50006"/>
    </source>
</evidence>
<proteinExistence type="predicted"/>
<dbReference type="InterPro" id="IPR000253">
    <property type="entry name" value="FHA_dom"/>
</dbReference>
<accession>A0A2Z2NMK7</accession>
<gene>
    <name evidence="3" type="primary">garA_1</name>
    <name evidence="3" type="ORF">IMCC3135_11795</name>
</gene>
<feature type="compositionally biased region" description="Polar residues" evidence="1">
    <location>
        <begin position="168"/>
        <end position="187"/>
    </location>
</feature>
<feature type="domain" description="FHA" evidence="2">
    <location>
        <begin position="25"/>
        <end position="74"/>
    </location>
</feature>
<name>A0A2Z2NMK7_9GAMM</name>
<keyword evidence="4" id="KW-1185">Reference proteome</keyword>
<reference evidence="3 4" key="1">
    <citation type="submission" date="2016-12" db="EMBL/GenBank/DDBJ databases">
        <authorList>
            <person name="Song W.-J."/>
            <person name="Kurnit D.M."/>
        </authorList>
    </citation>
    <scope>NUCLEOTIDE SEQUENCE [LARGE SCALE GENOMIC DNA]</scope>
    <source>
        <strain evidence="3 4">IMCC3135</strain>
    </source>
</reference>
<dbReference type="Pfam" id="PF00498">
    <property type="entry name" value="FHA"/>
    <property type="match status" value="1"/>
</dbReference>
<evidence type="ECO:0000313" key="3">
    <source>
        <dbReference type="EMBL" id="ASJ72449.1"/>
    </source>
</evidence>
<dbReference type="OrthoDB" id="151099at2"/>
<dbReference type="CDD" id="cd00060">
    <property type="entry name" value="FHA"/>
    <property type="match status" value="1"/>
</dbReference>
<dbReference type="KEGG" id="gai:IMCC3135_11795"/>
<dbReference type="RefSeq" id="WP_088917759.1">
    <property type="nucleotide sequence ID" value="NZ_CP018632.1"/>
</dbReference>
<dbReference type="PROSITE" id="PS50006">
    <property type="entry name" value="FHA_DOMAIN"/>
    <property type="match status" value="1"/>
</dbReference>
<dbReference type="InterPro" id="IPR050923">
    <property type="entry name" value="Cell_Proc_Reg/RNA_Proc"/>
</dbReference>
<dbReference type="Gene3D" id="2.60.200.20">
    <property type="match status" value="1"/>
</dbReference>
<evidence type="ECO:0000313" key="4">
    <source>
        <dbReference type="Proteomes" id="UP000250079"/>
    </source>
</evidence>
<dbReference type="PANTHER" id="PTHR23308">
    <property type="entry name" value="NUCLEAR INHIBITOR OF PROTEIN PHOSPHATASE-1"/>
    <property type="match status" value="1"/>
</dbReference>
<dbReference type="SMART" id="SM00240">
    <property type="entry name" value="FHA"/>
    <property type="match status" value="1"/>
</dbReference>
<dbReference type="AlphaFoldDB" id="A0A2Z2NMK7"/>
<evidence type="ECO:0000256" key="1">
    <source>
        <dbReference type="SAM" id="MobiDB-lite"/>
    </source>
</evidence>
<dbReference type="Proteomes" id="UP000250079">
    <property type="component" value="Chromosome"/>
</dbReference>
<feature type="region of interest" description="Disordered" evidence="1">
    <location>
        <begin position="146"/>
        <end position="187"/>
    </location>
</feature>
<dbReference type="InterPro" id="IPR008984">
    <property type="entry name" value="SMAD_FHA_dom_sf"/>
</dbReference>
<dbReference type="SUPFAM" id="SSF49879">
    <property type="entry name" value="SMAD/FHA domain"/>
    <property type="match status" value="2"/>
</dbReference>
<protein>
    <submittedName>
        <fullName evidence="3">Glycogen accumulation regulator GarA</fullName>
    </submittedName>
</protein>
<dbReference type="EMBL" id="CP018632">
    <property type="protein sequence ID" value="ASJ72449.1"/>
    <property type="molecule type" value="Genomic_DNA"/>
</dbReference>
<sequence length="281" mass="30137">MTTIIVTHEDNEVSELAFDAGQETISIGRRSANDVCIPDLSVSGSHARITFEADEYWLEDLNSTNGTYVNGQPVTRQIILDNDEIVIGKIRLAFRSGKVQSPLADVDVDNLASSISDLPVTSDFGDGHVESMDEIDPLSLNEAHQGIGQEANSRPEPELPAAADVKPETTSTPPNAATQSPILELDSTTATSKGAVIEIKNGAKSGQILPIDKPVTTLGRPGIQIAAIMRKPDGYFLMHIESDDSVDRPTLNRDVIGDEPVLLHSGDQLNVAGIDVEFMLS</sequence>